<dbReference type="REBASE" id="255795">
    <property type="entry name" value="Rco10994McrBCP"/>
</dbReference>
<gene>
    <name evidence="2" type="primary">mcrB</name>
    <name evidence="2" type="ORF">NCTC10994_01304</name>
</gene>
<accession>A0A2X4U446</accession>
<dbReference type="PANTHER" id="PTHR37291:SF1">
    <property type="entry name" value="TYPE IV METHYL-DIRECTED RESTRICTION ENZYME ECOKMCRB SUBUNIT"/>
    <property type="match status" value="1"/>
</dbReference>
<dbReference type="GO" id="GO:0005524">
    <property type="term" value="F:ATP binding"/>
    <property type="evidence" value="ECO:0007669"/>
    <property type="project" value="InterPro"/>
</dbReference>
<dbReference type="InterPro" id="IPR027417">
    <property type="entry name" value="P-loop_NTPase"/>
</dbReference>
<dbReference type="Gene3D" id="3.40.50.300">
    <property type="entry name" value="P-loop containing nucleotide triphosphate hydrolases"/>
    <property type="match status" value="1"/>
</dbReference>
<feature type="domain" description="AAA+ ATPase" evidence="1">
    <location>
        <begin position="464"/>
        <end position="632"/>
    </location>
</feature>
<keyword evidence="3" id="KW-1185">Reference proteome</keyword>
<dbReference type="InterPro" id="IPR011704">
    <property type="entry name" value="ATPase_dyneun-rel_AAA"/>
</dbReference>
<dbReference type="AlphaFoldDB" id="A0A2X4U446"/>
<dbReference type="GO" id="GO:0016887">
    <property type="term" value="F:ATP hydrolysis activity"/>
    <property type="evidence" value="ECO:0007669"/>
    <property type="project" value="InterPro"/>
</dbReference>
<dbReference type="PANTHER" id="PTHR37291">
    <property type="entry name" value="5-METHYLCYTOSINE-SPECIFIC RESTRICTION ENZYME B"/>
    <property type="match status" value="1"/>
</dbReference>
<protein>
    <submittedName>
        <fullName evidence="2">5-methylcytosine-specific restriction protein B</fullName>
        <ecNumber evidence="2">3.1.21.-</ecNumber>
    </submittedName>
</protein>
<dbReference type="EC" id="3.1.21.-" evidence="2"/>
<dbReference type="Pfam" id="PF07728">
    <property type="entry name" value="AAA_5"/>
    <property type="match status" value="1"/>
</dbReference>
<dbReference type="KEGG" id="rcr:NCTC10994_01304"/>
<proteinExistence type="predicted"/>
<dbReference type="EMBL" id="LS483468">
    <property type="protein sequence ID" value="SQI29898.1"/>
    <property type="molecule type" value="Genomic_DNA"/>
</dbReference>
<keyword evidence="2" id="KW-0378">Hydrolase</keyword>
<evidence type="ECO:0000313" key="3">
    <source>
        <dbReference type="Proteomes" id="UP000249091"/>
    </source>
</evidence>
<name>A0A2X4U446_9NOCA</name>
<dbReference type="Proteomes" id="UP000249091">
    <property type="component" value="Chromosome 1"/>
</dbReference>
<reference evidence="2 3" key="1">
    <citation type="submission" date="2018-06" db="EMBL/GenBank/DDBJ databases">
        <authorList>
            <consortium name="Pathogen Informatics"/>
            <person name="Doyle S."/>
        </authorList>
    </citation>
    <scope>NUCLEOTIDE SEQUENCE [LARGE SCALE GENOMIC DNA]</scope>
    <source>
        <strain evidence="2 3">NCTC10994</strain>
    </source>
</reference>
<dbReference type="SMART" id="SM00382">
    <property type="entry name" value="AAA"/>
    <property type="match status" value="1"/>
</dbReference>
<dbReference type="InterPro" id="IPR003593">
    <property type="entry name" value="AAA+_ATPase"/>
</dbReference>
<dbReference type="CDD" id="cd00009">
    <property type="entry name" value="AAA"/>
    <property type="match status" value="1"/>
</dbReference>
<organism evidence="2 3">
    <name type="scientific">Rhodococcus coprophilus</name>
    <dbReference type="NCBI Taxonomy" id="38310"/>
    <lineage>
        <taxon>Bacteria</taxon>
        <taxon>Bacillati</taxon>
        <taxon>Actinomycetota</taxon>
        <taxon>Actinomycetes</taxon>
        <taxon>Mycobacteriales</taxon>
        <taxon>Nocardiaceae</taxon>
        <taxon>Rhodococcus</taxon>
    </lineage>
</organism>
<dbReference type="SUPFAM" id="SSF52540">
    <property type="entry name" value="P-loop containing nucleoside triphosphate hydrolases"/>
    <property type="match status" value="1"/>
</dbReference>
<dbReference type="STRING" id="1219011.GCA_001895045_02092"/>
<evidence type="ECO:0000313" key="2">
    <source>
        <dbReference type="EMBL" id="SQI29898.1"/>
    </source>
</evidence>
<dbReference type="InterPro" id="IPR052934">
    <property type="entry name" value="Methyl-DNA_Rec/Restrict_Enz"/>
</dbReference>
<sequence length="730" mass="82490">MPYGANVPKFWGTHNDQPSIDPVADGAVRLGWDELGDLALLHPTRDAFKEAVAGAFPDRPESVASWAGTLYRFVHALAVGDVVVCPDRATRTINIGRVRGGYEFHPEVEQYRHWRPIQWLVTGVPRDELSVSAQNQISAALSLFTLTTAGEEIARLIDEPHSATEQDDFLWVPFYQELADVILTFRNNREGLLDRLWNVAETPGLERYFRYLRTDVHKDGSRGAIRDIDPFTAFGPFNRGITDSTRARIAETYRIVFEITAAAPTSFVGIPVVSNLNSWFIRYENGRSPGEVDRLWDLAEATTAYAAVGNEDTRERLVAAFDAAARGNTRQLSMGIYWIRPETFAAYDQVNAGFLVGQYPEFAAILALRSKIDGEHFLANTEQIRSWIQDESTPFSSIPELSAAAWRYTKMKHEPSTEPSETALSAASDSEPIEGDIYTLDSIIEDGCFVPRSELETFQERLLSKKNLIFQGPPGTGKTWLARRLAWTICNERRSDRVTVLQFHPSLSYEDFVRGWRPATEGRLELADGPFLDLCRNADAHRDDNHVLVIEEINRGNPAQIFGELLTLLEADKRSPDNAMRLAYPIDEDERFHIPPNLYVIGTMNLADRSLALVDMALRRRFAFIELEPQFGSAWTEHVSGLGYDLETLERFGARMQELNTQIIEDRTLGRQFRIGHSFFTPGPSTGAVTLTTQQWLDRVVQTEIKPLLEEYWFDRPGTVDDALAKLREL</sequence>
<evidence type="ECO:0000259" key="1">
    <source>
        <dbReference type="SMART" id="SM00382"/>
    </source>
</evidence>